<dbReference type="InterPro" id="IPR041611">
    <property type="entry name" value="SKICH"/>
</dbReference>
<dbReference type="EnsemblMetazoa" id="CLYHEMT005060.1">
    <property type="protein sequence ID" value="CLYHEMP005060.1"/>
    <property type="gene ID" value="CLYHEMG005060"/>
</dbReference>
<dbReference type="GeneID" id="136822365"/>
<feature type="domain" description="PLL-like beta propeller" evidence="3">
    <location>
        <begin position="261"/>
        <end position="398"/>
    </location>
</feature>
<keyword evidence="1" id="KW-0732">Signal</keyword>
<sequence length="651" mass="72850">MTGWQILALVFFMCTCSAFPLLNEKYWMTDNLSERRLSVVFLGDDWDDKIYIFRCSLGKLQWTVTSNAISPHVYLKVTWTDIETPQPCLSNPVTLDGPSNTTYVLYQDVGGQVFGTEAVLKSKSTPQYGKWFNVGGTLPFSEGHEVYGYDSLIIKEFQNKPYIFARSQSNNSNLCWSTLEKDTSSSKWKLIGGTKTIPKTDVAVAYNSFTKLMDAFMVGTDGYLYRTWQLSFDRWADWDKTGYSAPKSVHAPVVHQMGYNIFNGKLNVFVHGTDGKLHHISQTTCDGVPNPWGWCTWGLWHSISGDIPANSHFPANSLSIGNNLHLGIEVFSVDGDGQLNRIWQMQRAKDYSPWEHVTDTKEYKISSLPAIVNDASGWWSAYSMDSDGNLIIVNQDRKMTVTPSTIASGSDLTVTWNMPKDEASNKDWIGIYPQGVTNRAYVDYVYVGGTQNPMSEIITDGSVKLKMVSLPTGTYDIRYLVDKRYVAASSTTFTVTNGPAEEEWVQIFRGIFKGLNISAIDVKTCVKDATNIPVHFKASFQAFEDRAIFKGLQLMGAAIHDVTAGMNDCGVERAITGRIKTFAMDMMACVDKGSCVHFFVDIAKELLVLYENVYEIYGDIRGASNSFDYKFYAQGGVNIGRVINACIELPR</sequence>
<dbReference type="RefSeq" id="XP_066934703.1">
    <property type="nucleotide sequence ID" value="XM_067078602.1"/>
</dbReference>
<reference evidence="4" key="1">
    <citation type="submission" date="2021-01" db="UniProtKB">
        <authorList>
            <consortium name="EnsemblMetazoa"/>
        </authorList>
    </citation>
    <scope>IDENTIFICATION</scope>
</reference>
<dbReference type="Gene3D" id="2.120.10.70">
    <property type="entry name" value="Fucose-specific lectin"/>
    <property type="match status" value="1"/>
</dbReference>
<feature type="domain" description="SKICH" evidence="2">
    <location>
        <begin position="407"/>
        <end position="494"/>
    </location>
</feature>
<proteinExistence type="predicted"/>
<dbReference type="Pfam" id="PF17751">
    <property type="entry name" value="SKICH"/>
    <property type="match status" value="1"/>
</dbReference>
<dbReference type="AlphaFoldDB" id="A0A7M5V7Y2"/>
<evidence type="ECO:0000313" key="4">
    <source>
        <dbReference type="EnsemblMetazoa" id="CLYHEMP005060.1"/>
    </source>
</evidence>
<accession>A0A7M5V7Y2</accession>
<evidence type="ECO:0000259" key="3">
    <source>
        <dbReference type="Pfam" id="PF26607"/>
    </source>
</evidence>
<feature type="chain" id="PRO_5029753624" evidence="1">
    <location>
        <begin position="19"/>
        <end position="651"/>
    </location>
</feature>
<dbReference type="InterPro" id="IPR058502">
    <property type="entry name" value="PLL-like_beta-prop"/>
</dbReference>
<evidence type="ECO:0000313" key="5">
    <source>
        <dbReference type="Proteomes" id="UP000594262"/>
    </source>
</evidence>
<dbReference type="Pfam" id="PF26607">
    <property type="entry name" value="DUF8189"/>
    <property type="match status" value="1"/>
</dbReference>
<name>A0A7M5V7Y2_9CNID</name>
<organism evidence="4 5">
    <name type="scientific">Clytia hemisphaerica</name>
    <dbReference type="NCBI Taxonomy" id="252671"/>
    <lineage>
        <taxon>Eukaryota</taxon>
        <taxon>Metazoa</taxon>
        <taxon>Cnidaria</taxon>
        <taxon>Hydrozoa</taxon>
        <taxon>Hydroidolina</taxon>
        <taxon>Leptothecata</taxon>
        <taxon>Obeliida</taxon>
        <taxon>Clytiidae</taxon>
        <taxon>Clytia</taxon>
    </lineage>
</organism>
<evidence type="ECO:0000259" key="2">
    <source>
        <dbReference type="Pfam" id="PF17751"/>
    </source>
</evidence>
<dbReference type="PANTHER" id="PTHR35362:SF1">
    <property type="entry name" value="SKICH DOMAIN-CONTAINING PROTEIN"/>
    <property type="match status" value="1"/>
</dbReference>
<dbReference type="PANTHER" id="PTHR35362">
    <property type="entry name" value="ANK_REP_REGION DOMAIN-CONTAINING PROTEIN"/>
    <property type="match status" value="1"/>
</dbReference>
<dbReference type="OrthoDB" id="10000543at2759"/>
<dbReference type="Gene3D" id="2.60.40.2840">
    <property type="match status" value="1"/>
</dbReference>
<dbReference type="SUPFAM" id="SSF89372">
    <property type="entry name" value="Fucose-specific lectin"/>
    <property type="match status" value="1"/>
</dbReference>
<dbReference type="CDD" id="cd22935">
    <property type="entry name" value="SctA-like"/>
    <property type="match status" value="1"/>
</dbReference>
<protein>
    <submittedName>
        <fullName evidence="4">Uncharacterized protein</fullName>
    </submittedName>
</protein>
<dbReference type="Proteomes" id="UP000594262">
    <property type="component" value="Unplaced"/>
</dbReference>
<feature type="signal peptide" evidence="1">
    <location>
        <begin position="1"/>
        <end position="18"/>
    </location>
</feature>
<evidence type="ECO:0000256" key="1">
    <source>
        <dbReference type="SAM" id="SignalP"/>
    </source>
</evidence>
<keyword evidence="5" id="KW-1185">Reference proteome</keyword>